<gene>
    <name evidence="8" type="ORF">A2824_00960</name>
</gene>
<protein>
    <recommendedName>
        <fullName evidence="7">Thioredoxin domain-containing protein</fullName>
    </recommendedName>
</protein>
<evidence type="ECO:0000256" key="1">
    <source>
        <dbReference type="ARBA" id="ARBA00005791"/>
    </source>
</evidence>
<keyword evidence="3" id="KW-0560">Oxidoreductase</keyword>
<dbReference type="InterPro" id="IPR012336">
    <property type="entry name" value="Thioredoxin-like_fold"/>
</dbReference>
<comment type="caution">
    <text evidence="8">The sequence shown here is derived from an EMBL/GenBank/DDBJ whole genome shotgun (WGS) entry which is preliminary data.</text>
</comment>
<dbReference type="EMBL" id="MFTT01000028">
    <property type="protein sequence ID" value="OGI69315.1"/>
    <property type="molecule type" value="Genomic_DNA"/>
</dbReference>
<keyword evidence="2" id="KW-0732">Signal</keyword>
<keyword evidence="4" id="KW-1015">Disulfide bond</keyword>
<organism evidence="8 9">
    <name type="scientific">Candidatus Nomurabacteria bacterium RIFCSPHIGHO2_01_FULL_42_16</name>
    <dbReference type="NCBI Taxonomy" id="1801743"/>
    <lineage>
        <taxon>Bacteria</taxon>
        <taxon>Candidatus Nomuraibacteriota</taxon>
    </lineage>
</organism>
<reference evidence="8 9" key="1">
    <citation type="journal article" date="2016" name="Nat. Commun.">
        <title>Thousands of microbial genomes shed light on interconnected biogeochemical processes in an aquifer system.</title>
        <authorList>
            <person name="Anantharaman K."/>
            <person name="Brown C.T."/>
            <person name="Hug L.A."/>
            <person name="Sharon I."/>
            <person name="Castelle C.J."/>
            <person name="Probst A.J."/>
            <person name="Thomas B.C."/>
            <person name="Singh A."/>
            <person name="Wilkins M.J."/>
            <person name="Karaoz U."/>
            <person name="Brodie E.L."/>
            <person name="Williams K.H."/>
            <person name="Hubbard S.S."/>
            <person name="Banfield J.F."/>
        </authorList>
    </citation>
    <scope>NUCLEOTIDE SEQUENCE [LARGE SCALE GENOMIC DNA]</scope>
</reference>
<evidence type="ECO:0000313" key="8">
    <source>
        <dbReference type="EMBL" id="OGI69315.1"/>
    </source>
</evidence>
<keyword evidence="6" id="KW-0812">Transmembrane</keyword>
<feature type="domain" description="Thioredoxin" evidence="7">
    <location>
        <begin position="31"/>
        <end position="232"/>
    </location>
</feature>
<dbReference type="Gene3D" id="3.40.30.10">
    <property type="entry name" value="Glutaredoxin"/>
    <property type="match status" value="1"/>
</dbReference>
<sequence length="232" mass="25335">METKQKFSLNLPSAIIITGVLIAGAILLRGIKAPSPAPGDTGEPKVADLKPRALSASEHVRGDLKAAQVVILEYSDTECPFCKRFHSTMQEVMDNYSGKVAWVYRHFPLDSLHPKARKEAEALECAASLGGNEKFWAYTDRIFEITPANNGLDPALLPKIAEYVGLDRSAFTACLESGQFASKVQADVDDGIKINVRGTPYSLVFKNGKPVAEIPGALPYEQVKQILDKYVK</sequence>
<dbReference type="Proteomes" id="UP000178059">
    <property type="component" value="Unassembled WGS sequence"/>
</dbReference>
<comment type="similarity">
    <text evidence="1">Belongs to the thioredoxin family. DsbA subfamily.</text>
</comment>
<keyword evidence="5" id="KW-0676">Redox-active center</keyword>
<evidence type="ECO:0000256" key="6">
    <source>
        <dbReference type="SAM" id="Phobius"/>
    </source>
</evidence>
<dbReference type="GO" id="GO:0016491">
    <property type="term" value="F:oxidoreductase activity"/>
    <property type="evidence" value="ECO:0007669"/>
    <property type="project" value="UniProtKB-KW"/>
</dbReference>
<dbReference type="PANTHER" id="PTHR13887">
    <property type="entry name" value="GLUTATHIONE S-TRANSFERASE KAPPA"/>
    <property type="match status" value="1"/>
</dbReference>
<evidence type="ECO:0000256" key="4">
    <source>
        <dbReference type="ARBA" id="ARBA00023157"/>
    </source>
</evidence>
<name>A0A1F6VIG0_9BACT</name>
<dbReference type="InterPro" id="IPR013766">
    <property type="entry name" value="Thioredoxin_domain"/>
</dbReference>
<evidence type="ECO:0000259" key="7">
    <source>
        <dbReference type="PROSITE" id="PS51352"/>
    </source>
</evidence>
<evidence type="ECO:0000256" key="3">
    <source>
        <dbReference type="ARBA" id="ARBA00023002"/>
    </source>
</evidence>
<evidence type="ECO:0000256" key="5">
    <source>
        <dbReference type="ARBA" id="ARBA00023284"/>
    </source>
</evidence>
<feature type="transmembrane region" description="Helical" evidence="6">
    <location>
        <begin position="7"/>
        <end position="28"/>
    </location>
</feature>
<evidence type="ECO:0000313" key="9">
    <source>
        <dbReference type="Proteomes" id="UP000178059"/>
    </source>
</evidence>
<keyword evidence="6" id="KW-0472">Membrane</keyword>
<dbReference type="SUPFAM" id="SSF52833">
    <property type="entry name" value="Thioredoxin-like"/>
    <property type="match status" value="1"/>
</dbReference>
<dbReference type="PROSITE" id="PS51352">
    <property type="entry name" value="THIOREDOXIN_2"/>
    <property type="match status" value="1"/>
</dbReference>
<dbReference type="InterPro" id="IPR036249">
    <property type="entry name" value="Thioredoxin-like_sf"/>
</dbReference>
<dbReference type="CDD" id="cd02947">
    <property type="entry name" value="TRX_family"/>
    <property type="match status" value="1"/>
</dbReference>
<dbReference type="PANTHER" id="PTHR13887:SF14">
    <property type="entry name" value="DISULFIDE BOND FORMATION PROTEIN D"/>
    <property type="match status" value="1"/>
</dbReference>
<proteinExistence type="inferred from homology"/>
<dbReference type="Pfam" id="PF13462">
    <property type="entry name" value="Thioredoxin_4"/>
    <property type="match status" value="1"/>
</dbReference>
<evidence type="ECO:0000256" key="2">
    <source>
        <dbReference type="ARBA" id="ARBA00022729"/>
    </source>
</evidence>
<dbReference type="STRING" id="1801743.A2824_00960"/>
<dbReference type="CDD" id="cd02972">
    <property type="entry name" value="DsbA_family"/>
    <property type="match status" value="1"/>
</dbReference>
<keyword evidence="6" id="KW-1133">Transmembrane helix</keyword>
<dbReference type="AlphaFoldDB" id="A0A1F6VIG0"/>
<accession>A0A1F6VIG0</accession>